<proteinExistence type="predicted"/>
<evidence type="ECO:0000256" key="2">
    <source>
        <dbReference type="ARBA" id="ARBA00023043"/>
    </source>
</evidence>
<evidence type="ECO:0000313" key="6">
    <source>
        <dbReference type="Proteomes" id="UP000245212"/>
    </source>
</evidence>
<dbReference type="Pfam" id="PF12796">
    <property type="entry name" value="Ank_2"/>
    <property type="match status" value="2"/>
</dbReference>
<feature type="repeat" description="ANK" evidence="3">
    <location>
        <begin position="103"/>
        <end position="130"/>
    </location>
</feature>
<feature type="chain" id="PRO_5015875185" evidence="4">
    <location>
        <begin position="36"/>
        <end position="234"/>
    </location>
</feature>
<dbReference type="PROSITE" id="PS50297">
    <property type="entry name" value="ANK_REP_REGION"/>
    <property type="match status" value="3"/>
</dbReference>
<keyword evidence="2 3" id="KW-0040">ANK repeat</keyword>
<evidence type="ECO:0000256" key="3">
    <source>
        <dbReference type="PROSITE-ProRule" id="PRU00023"/>
    </source>
</evidence>
<keyword evidence="6" id="KW-1185">Reference proteome</keyword>
<feature type="repeat" description="ANK" evidence="3">
    <location>
        <begin position="166"/>
        <end position="198"/>
    </location>
</feature>
<evidence type="ECO:0000256" key="1">
    <source>
        <dbReference type="ARBA" id="ARBA00022737"/>
    </source>
</evidence>
<dbReference type="Gene3D" id="1.25.40.20">
    <property type="entry name" value="Ankyrin repeat-containing domain"/>
    <property type="match status" value="1"/>
</dbReference>
<keyword evidence="1" id="KW-0677">Repeat</keyword>
<organism evidence="5 6">
    <name type="scientific">Corticimicrobacter populi</name>
    <dbReference type="NCBI Taxonomy" id="2175229"/>
    <lineage>
        <taxon>Bacteria</taxon>
        <taxon>Pseudomonadati</taxon>
        <taxon>Pseudomonadota</taxon>
        <taxon>Betaproteobacteria</taxon>
        <taxon>Burkholderiales</taxon>
        <taxon>Alcaligenaceae</taxon>
        <taxon>Corticimicrobacter</taxon>
    </lineage>
</organism>
<dbReference type="PANTHER" id="PTHR24171:SF9">
    <property type="entry name" value="ANKYRIN REPEAT DOMAIN-CONTAINING PROTEIN 39"/>
    <property type="match status" value="1"/>
</dbReference>
<dbReference type="InterPro" id="IPR036770">
    <property type="entry name" value="Ankyrin_rpt-contain_sf"/>
</dbReference>
<comment type="caution">
    <text evidence="5">The sequence shown here is derived from an EMBL/GenBank/DDBJ whole genome shotgun (WGS) entry which is preliminary data.</text>
</comment>
<dbReference type="RefSeq" id="WP_109060755.1">
    <property type="nucleotide sequence ID" value="NZ_QETA01000001.1"/>
</dbReference>
<name>A0A2V1K540_9BURK</name>
<keyword evidence="4" id="KW-0732">Signal</keyword>
<evidence type="ECO:0000256" key="4">
    <source>
        <dbReference type="SAM" id="SignalP"/>
    </source>
</evidence>
<gene>
    <name evidence="5" type="ORF">DD235_04200</name>
</gene>
<evidence type="ECO:0000313" key="5">
    <source>
        <dbReference type="EMBL" id="PWF25353.1"/>
    </source>
</evidence>
<accession>A0A2V1K540</accession>
<dbReference type="InterPro" id="IPR002110">
    <property type="entry name" value="Ankyrin_rpt"/>
</dbReference>
<feature type="repeat" description="ANK" evidence="3">
    <location>
        <begin position="133"/>
        <end position="165"/>
    </location>
</feature>
<sequence length="234" mass="25212">MLPESFSLAQKPVRHLALRRMLAVLLTAAALPAMAADVGNWWFYVTNDRVADIQELLNEGADPNLRTADGQLSAIQAVREGSWGVFDALTGDARIDLNAENSLGETALMYAALEGQEQRVNRLIERGAKVVKLGWTPLHYAAAGGHTRIAALLLDQGALPNAPAYDGVTPLMMAMRANSHDTVQLLLDRGADPEAQTSAGKSVVDFAAERGHRRLARALSDLIAERRAARPTGQ</sequence>
<dbReference type="SMART" id="SM00248">
    <property type="entry name" value="ANK"/>
    <property type="match status" value="4"/>
</dbReference>
<feature type="signal peptide" evidence="4">
    <location>
        <begin position="1"/>
        <end position="35"/>
    </location>
</feature>
<dbReference type="PRINTS" id="PR01415">
    <property type="entry name" value="ANKYRIN"/>
</dbReference>
<dbReference type="SUPFAM" id="SSF48403">
    <property type="entry name" value="Ankyrin repeat"/>
    <property type="match status" value="1"/>
</dbReference>
<reference evidence="6" key="1">
    <citation type="submission" date="2018-05" db="EMBL/GenBank/DDBJ databases">
        <authorList>
            <person name="Li Y."/>
        </authorList>
    </citation>
    <scope>NUCLEOTIDE SEQUENCE [LARGE SCALE GENOMIC DNA]</scope>
    <source>
        <strain evidence="6">3d-2-2</strain>
    </source>
</reference>
<dbReference type="AlphaFoldDB" id="A0A2V1K540"/>
<dbReference type="Proteomes" id="UP000245212">
    <property type="component" value="Unassembled WGS sequence"/>
</dbReference>
<dbReference type="PROSITE" id="PS50088">
    <property type="entry name" value="ANK_REPEAT"/>
    <property type="match status" value="3"/>
</dbReference>
<dbReference type="PANTHER" id="PTHR24171">
    <property type="entry name" value="ANKYRIN REPEAT DOMAIN-CONTAINING PROTEIN 39-RELATED"/>
    <property type="match status" value="1"/>
</dbReference>
<protein>
    <submittedName>
        <fullName evidence="5">Uncharacterized protein</fullName>
    </submittedName>
</protein>
<dbReference type="EMBL" id="QETA01000001">
    <property type="protein sequence ID" value="PWF25353.1"/>
    <property type="molecule type" value="Genomic_DNA"/>
</dbReference>